<accession>A0A3P8KMN0</accession>
<dbReference type="EMBL" id="LR131271">
    <property type="protein sequence ID" value="VDR28051.1"/>
    <property type="molecule type" value="Genomic_DNA"/>
</dbReference>
<dbReference type="KEGG" id="rtg:NCTC13098_04427"/>
<evidence type="ECO:0000313" key="2">
    <source>
        <dbReference type="Proteomes" id="UP000274346"/>
    </source>
</evidence>
<reference evidence="1 2" key="1">
    <citation type="submission" date="2018-12" db="EMBL/GenBank/DDBJ databases">
        <authorList>
            <consortium name="Pathogen Informatics"/>
        </authorList>
    </citation>
    <scope>NUCLEOTIDE SEQUENCE [LARGE SCALE GENOMIC DNA]</scope>
    <source>
        <strain evidence="1 2">NCTC13098</strain>
    </source>
</reference>
<dbReference type="Proteomes" id="UP000274346">
    <property type="component" value="Chromosome"/>
</dbReference>
<sequence length="66" mass="7050">MERGDRDVQFGVIGVGEHQVFTLDAAGLEGSHSRIAADAVLKMHHRLADMQLRKVANQGIGVDGAP</sequence>
<protein>
    <submittedName>
        <fullName evidence="1">Uncharacterized protein</fullName>
    </submittedName>
</protein>
<proteinExistence type="predicted"/>
<name>A0A3P8KMN0_RAOTE</name>
<gene>
    <name evidence="1" type="ORF">NCTC13098_04427</name>
</gene>
<organism evidence="1 2">
    <name type="scientific">Raoultella terrigena</name>
    <name type="common">Klebsiella terrigena</name>
    <dbReference type="NCBI Taxonomy" id="577"/>
    <lineage>
        <taxon>Bacteria</taxon>
        <taxon>Pseudomonadati</taxon>
        <taxon>Pseudomonadota</taxon>
        <taxon>Gammaproteobacteria</taxon>
        <taxon>Enterobacterales</taxon>
        <taxon>Enterobacteriaceae</taxon>
        <taxon>Klebsiella/Raoultella group</taxon>
        <taxon>Raoultella</taxon>
    </lineage>
</organism>
<evidence type="ECO:0000313" key="1">
    <source>
        <dbReference type="EMBL" id="VDR28051.1"/>
    </source>
</evidence>
<dbReference type="AlphaFoldDB" id="A0A3P8KMN0"/>